<name>A0ABT0ZIV5_9ACTN</name>
<accession>A0ABT0ZIV5</accession>
<dbReference type="Proteomes" id="UP001523219">
    <property type="component" value="Unassembled WGS sequence"/>
</dbReference>
<reference evidence="2 3" key="1">
    <citation type="submission" date="2022-05" db="EMBL/GenBank/DDBJ databases">
        <title>Streptomyces sp. nov. RY43-2 isolated from soil of a peat swamp forest.</title>
        <authorList>
            <person name="Kanchanasin P."/>
            <person name="Tanasupawat S."/>
            <person name="Phongsopitanun W."/>
        </authorList>
    </citation>
    <scope>NUCLEOTIDE SEQUENCE [LARGE SCALE GENOMIC DNA]</scope>
    <source>
        <strain evidence="2 3">RY43-2</strain>
    </source>
</reference>
<dbReference type="EMBL" id="JAMWMR010000022">
    <property type="protein sequence ID" value="MCN9243496.1"/>
    <property type="molecule type" value="Genomic_DNA"/>
</dbReference>
<gene>
    <name evidence="2" type="ORF">NGF19_22360</name>
</gene>
<proteinExistence type="predicted"/>
<evidence type="ECO:0000313" key="3">
    <source>
        <dbReference type="Proteomes" id="UP001523219"/>
    </source>
</evidence>
<dbReference type="RefSeq" id="WP_252426896.1">
    <property type="nucleotide sequence ID" value="NZ_JAMWMR010000022.1"/>
</dbReference>
<organism evidence="2 3">
    <name type="scientific">Streptomyces macrolidinus</name>
    <dbReference type="NCBI Taxonomy" id="2952607"/>
    <lineage>
        <taxon>Bacteria</taxon>
        <taxon>Bacillati</taxon>
        <taxon>Actinomycetota</taxon>
        <taxon>Actinomycetes</taxon>
        <taxon>Kitasatosporales</taxon>
        <taxon>Streptomycetaceae</taxon>
        <taxon>Streptomyces</taxon>
    </lineage>
</organism>
<evidence type="ECO:0000313" key="2">
    <source>
        <dbReference type="EMBL" id="MCN9243496.1"/>
    </source>
</evidence>
<comment type="caution">
    <text evidence="2">The sequence shown here is derived from an EMBL/GenBank/DDBJ whole genome shotgun (WGS) entry which is preliminary data.</text>
</comment>
<feature type="signal peptide" evidence="1">
    <location>
        <begin position="1"/>
        <end position="27"/>
    </location>
</feature>
<sequence>MKKTLSMAASLAVAATCALGMALPAHAADAAGTTTVASRSLPASIDTSALSPQTKALVDRILAKLPADWESRLSTARAQYGLSDSQWSEIRDSAINPGDYQCQTTDLSTYANSLLDGAQDPYTLLILQLFGGFDLPTYDALIFGTQSSSNTFGVHGEYTQKLTSEMKNLKRFWDIDSAGISLVPMHGADVFSSPERLSRTLSVLYGGTPEENMDLADMFIELVDSEPVLQGGANPIFTFNAFAYSEAGDPEPLGISDRIIMGDGILQGMDAVGLGDVAPKGILGHEFGHHVQYQDNLFESDLTGPEATRRTELMADAFGTYYLTHSRGESLNAARVLDSEKSFYQVGDCSFNSSGHHGTPKQRLASSTWGASVANEAPNQGHILPSLKLDEMFEAKLPDLVKPDTQ</sequence>
<feature type="chain" id="PRO_5047214695" evidence="1">
    <location>
        <begin position="28"/>
        <end position="406"/>
    </location>
</feature>
<protein>
    <submittedName>
        <fullName evidence="2">Uncharacterized protein</fullName>
    </submittedName>
</protein>
<keyword evidence="3" id="KW-1185">Reference proteome</keyword>
<evidence type="ECO:0000256" key="1">
    <source>
        <dbReference type="SAM" id="SignalP"/>
    </source>
</evidence>
<keyword evidence="1" id="KW-0732">Signal</keyword>